<sequence length="454" mass="51168">MAIVSSTTSKTAKPVLIGYMPPLEGIDKTRANYAMHSSLINIGDLVYTYAGALLCGGDDFIPWNFSLTAEEVNERCSQVIFFIPCRIAPPPYDDDGYPFELVTQFIEKLTIPFTSISESVQSTGYDYSASLHKELSPKVIRYLHTIADHSVVVGTRGEYSADILKRLGISNVEPVGCLSLYLNGPQLSPKLAMKRPFSEVEKVTVAYSNYQNNKQSRIKDILQLAIDNGCHYVEQSFNLLVKALYYPGMIDAFDVHQATQFYLGLNQIQQLFEQNKVHYFTNYSIWKDFLGEMDFVFGARMHGLTPAIHAGVPALFIAHDARVREMCEFFDLPFIAEQDLPQGADLTIENLYSRTDYQQTSQTYPLRYQAFLSFLTKNGIAANVKQDGQIHNYWQAKPSLSVLSSESVRSPITATDADFFSKICQAGLNIPDEYYESFKQAGSLGKDWYKSRIK</sequence>
<organism evidence="2">
    <name type="scientific">marine sediment metagenome</name>
    <dbReference type="NCBI Taxonomy" id="412755"/>
    <lineage>
        <taxon>unclassified sequences</taxon>
        <taxon>metagenomes</taxon>
        <taxon>ecological metagenomes</taxon>
    </lineage>
</organism>
<feature type="domain" description="Polysaccharide pyruvyl transferase" evidence="1">
    <location>
        <begin position="127"/>
        <end position="320"/>
    </location>
</feature>
<dbReference type="Pfam" id="PF04230">
    <property type="entry name" value="PS_pyruv_trans"/>
    <property type="match status" value="1"/>
</dbReference>
<comment type="caution">
    <text evidence="2">The sequence shown here is derived from an EMBL/GenBank/DDBJ whole genome shotgun (WGS) entry which is preliminary data.</text>
</comment>
<dbReference type="InterPro" id="IPR007345">
    <property type="entry name" value="Polysacch_pyruvyl_Trfase"/>
</dbReference>
<reference evidence="2" key="1">
    <citation type="journal article" date="2015" name="Nature">
        <title>Complex archaea that bridge the gap between prokaryotes and eukaryotes.</title>
        <authorList>
            <person name="Spang A."/>
            <person name="Saw J.H."/>
            <person name="Jorgensen S.L."/>
            <person name="Zaremba-Niedzwiedzka K."/>
            <person name="Martijn J."/>
            <person name="Lind A.E."/>
            <person name="van Eijk R."/>
            <person name="Schleper C."/>
            <person name="Guy L."/>
            <person name="Ettema T.J."/>
        </authorList>
    </citation>
    <scope>NUCLEOTIDE SEQUENCE</scope>
</reference>
<evidence type="ECO:0000313" key="2">
    <source>
        <dbReference type="EMBL" id="KKN44086.1"/>
    </source>
</evidence>
<dbReference type="AlphaFoldDB" id="A0A0F9T4Z7"/>
<accession>A0A0F9T4Z7</accession>
<dbReference type="EMBL" id="LAZR01001471">
    <property type="protein sequence ID" value="KKN44086.1"/>
    <property type="molecule type" value="Genomic_DNA"/>
</dbReference>
<name>A0A0F9T4Z7_9ZZZZ</name>
<proteinExistence type="predicted"/>
<evidence type="ECO:0000259" key="1">
    <source>
        <dbReference type="Pfam" id="PF04230"/>
    </source>
</evidence>
<protein>
    <recommendedName>
        <fullName evidence="1">Polysaccharide pyruvyl transferase domain-containing protein</fullName>
    </recommendedName>
</protein>
<gene>
    <name evidence="2" type="ORF">LCGC14_0696680</name>
</gene>